<dbReference type="RefSeq" id="WP_019196042.1">
    <property type="nucleotide sequence ID" value="NZ_JACHIJ010000015.1"/>
</dbReference>
<dbReference type="NCBIfam" id="TIGR00427">
    <property type="entry name" value="NAAT family transporter"/>
    <property type="match status" value="1"/>
</dbReference>
<dbReference type="AlphaFoldDB" id="A0A840NC13"/>
<feature type="transmembrane region" description="Helical" evidence="7">
    <location>
        <begin position="77"/>
        <end position="96"/>
    </location>
</feature>
<evidence type="ECO:0000256" key="2">
    <source>
        <dbReference type="ARBA" id="ARBA00009784"/>
    </source>
</evidence>
<gene>
    <name evidence="8" type="ORF">HNQ36_005319</name>
</gene>
<feature type="transmembrane region" description="Helical" evidence="7">
    <location>
        <begin position="149"/>
        <end position="168"/>
    </location>
</feature>
<dbReference type="EMBL" id="JACHIJ010000015">
    <property type="protein sequence ID" value="MBB5055308.1"/>
    <property type="molecule type" value="Genomic_DNA"/>
</dbReference>
<reference evidence="8 9" key="1">
    <citation type="submission" date="2020-08" db="EMBL/GenBank/DDBJ databases">
        <title>Genomic Encyclopedia of Type Strains, Phase IV (KMG-IV): sequencing the most valuable type-strain genomes for metagenomic binning, comparative biology and taxonomic classification.</title>
        <authorList>
            <person name="Goeker M."/>
        </authorList>
    </citation>
    <scope>NUCLEOTIDE SEQUENCE [LARGE SCALE GENOMIC DNA]</scope>
    <source>
        <strain evidence="8 9">DSM 17498</strain>
    </source>
</reference>
<accession>A0A840NC13</accession>
<feature type="transmembrane region" description="Helical" evidence="7">
    <location>
        <begin position="116"/>
        <end position="137"/>
    </location>
</feature>
<dbReference type="GO" id="GO:0005886">
    <property type="term" value="C:plasma membrane"/>
    <property type="evidence" value="ECO:0007669"/>
    <property type="project" value="UniProtKB-SubCell"/>
</dbReference>
<keyword evidence="5 7" id="KW-1133">Transmembrane helix</keyword>
<dbReference type="Proteomes" id="UP000521227">
    <property type="component" value="Unassembled WGS sequence"/>
</dbReference>
<name>A0A840NC13_9BRAD</name>
<evidence type="ECO:0000256" key="3">
    <source>
        <dbReference type="ARBA" id="ARBA00022475"/>
    </source>
</evidence>
<proteinExistence type="inferred from homology"/>
<comment type="subcellular location">
    <subcellularLocation>
        <location evidence="1 7">Cell membrane</location>
        <topology evidence="1 7">Multi-pass membrane protein</topology>
    </subcellularLocation>
</comment>
<evidence type="ECO:0000256" key="6">
    <source>
        <dbReference type="ARBA" id="ARBA00023136"/>
    </source>
</evidence>
<feature type="transmembrane region" description="Helical" evidence="7">
    <location>
        <begin position="183"/>
        <end position="201"/>
    </location>
</feature>
<evidence type="ECO:0000256" key="1">
    <source>
        <dbReference type="ARBA" id="ARBA00004651"/>
    </source>
</evidence>
<protein>
    <recommendedName>
        <fullName evidence="7">UPF0056 membrane protein</fullName>
    </recommendedName>
</protein>
<dbReference type="PANTHER" id="PTHR33508:SF1">
    <property type="entry name" value="UPF0056 MEMBRANE PROTEIN YHCE"/>
    <property type="match status" value="1"/>
</dbReference>
<evidence type="ECO:0000313" key="9">
    <source>
        <dbReference type="Proteomes" id="UP000521227"/>
    </source>
</evidence>
<dbReference type="InterPro" id="IPR002771">
    <property type="entry name" value="Multi_antbiot-R_MarC"/>
</dbReference>
<comment type="caution">
    <text evidence="8">The sequence shown here is derived from an EMBL/GenBank/DDBJ whole genome shotgun (WGS) entry which is preliminary data.</text>
</comment>
<evidence type="ECO:0000256" key="4">
    <source>
        <dbReference type="ARBA" id="ARBA00022692"/>
    </source>
</evidence>
<keyword evidence="4 7" id="KW-0812">Transmembrane</keyword>
<sequence length="212" mass="22125">MSVAEFALTTFATLFVAIGPVDTAIVFGGLTGGVHRPERFRLAARATLIAGGVLFGFALFGTGLLRALHVSLEAFRFAGGVLLLLQAVQLIFGHSAGLSTLTAGERREALEPGDIAIFPLAFPVIAGPAGLTAVVLLMGQATGDLTKSVVVLVSMLLCLLLTYLGMIFTDLLHRILKTTGSNVIARLAGVILAALASQFIFDGIRDARLFCG</sequence>
<evidence type="ECO:0000256" key="7">
    <source>
        <dbReference type="RuleBase" id="RU362048"/>
    </source>
</evidence>
<organism evidence="8 9">
    <name type="scientific">Afipia massiliensis</name>
    <dbReference type="NCBI Taxonomy" id="211460"/>
    <lineage>
        <taxon>Bacteria</taxon>
        <taxon>Pseudomonadati</taxon>
        <taxon>Pseudomonadota</taxon>
        <taxon>Alphaproteobacteria</taxon>
        <taxon>Hyphomicrobiales</taxon>
        <taxon>Nitrobacteraceae</taxon>
        <taxon>Afipia</taxon>
    </lineage>
</organism>
<dbReference type="PANTHER" id="PTHR33508">
    <property type="entry name" value="UPF0056 MEMBRANE PROTEIN YHCE"/>
    <property type="match status" value="1"/>
</dbReference>
<feature type="transmembrane region" description="Helical" evidence="7">
    <location>
        <begin position="47"/>
        <end position="65"/>
    </location>
</feature>
<keyword evidence="6 7" id="KW-0472">Membrane</keyword>
<evidence type="ECO:0000256" key="5">
    <source>
        <dbReference type="ARBA" id="ARBA00022989"/>
    </source>
</evidence>
<keyword evidence="3" id="KW-1003">Cell membrane</keyword>
<evidence type="ECO:0000313" key="8">
    <source>
        <dbReference type="EMBL" id="MBB5055308.1"/>
    </source>
</evidence>
<comment type="caution">
    <text evidence="7">Lacks conserved residue(s) required for the propagation of feature annotation.</text>
</comment>
<comment type="similarity">
    <text evidence="2 7">Belongs to the UPF0056 (MarC) family.</text>
</comment>
<dbReference type="Pfam" id="PF01914">
    <property type="entry name" value="MarC"/>
    <property type="match status" value="1"/>
</dbReference>